<evidence type="ECO:0000313" key="3">
    <source>
        <dbReference type="Proteomes" id="UP000029964"/>
    </source>
</evidence>
<proteinExistence type="predicted"/>
<dbReference type="EMBL" id="JPKY01000104">
    <property type="protein sequence ID" value="KFH42103.1"/>
    <property type="molecule type" value="Genomic_DNA"/>
</dbReference>
<accession>A0A086SYC1</accession>
<protein>
    <submittedName>
        <fullName evidence="2">Uncharacterized protein</fullName>
    </submittedName>
</protein>
<dbReference type="Proteomes" id="UP000029964">
    <property type="component" value="Unassembled WGS sequence"/>
</dbReference>
<evidence type="ECO:0000256" key="1">
    <source>
        <dbReference type="SAM" id="MobiDB-lite"/>
    </source>
</evidence>
<organism evidence="2 3">
    <name type="scientific">Hapsidospora chrysogenum (strain ATCC 11550 / CBS 779.69 / DSM 880 / IAM 14645 / JCM 23072 / IMI 49137)</name>
    <name type="common">Acremonium chrysogenum</name>
    <dbReference type="NCBI Taxonomy" id="857340"/>
    <lineage>
        <taxon>Eukaryota</taxon>
        <taxon>Fungi</taxon>
        <taxon>Dikarya</taxon>
        <taxon>Ascomycota</taxon>
        <taxon>Pezizomycotina</taxon>
        <taxon>Sordariomycetes</taxon>
        <taxon>Hypocreomycetidae</taxon>
        <taxon>Hypocreales</taxon>
        <taxon>Bionectriaceae</taxon>
        <taxon>Hapsidospora</taxon>
    </lineage>
</organism>
<name>A0A086SYC1_HAPC1</name>
<reference evidence="3" key="1">
    <citation type="journal article" date="2014" name="Genome Announc.">
        <title>Genome sequence and annotation of Acremonium chrysogenum, producer of the beta-lactam antibiotic cephalosporin C.</title>
        <authorList>
            <person name="Terfehr D."/>
            <person name="Dahlmann T.A."/>
            <person name="Specht T."/>
            <person name="Zadra I."/>
            <person name="Kuernsteiner H."/>
            <person name="Kueck U."/>
        </authorList>
    </citation>
    <scope>NUCLEOTIDE SEQUENCE [LARGE SCALE GENOMIC DNA]</scope>
    <source>
        <strain evidence="3">ATCC 11550 / CBS 779.69 / DSM 880 / IAM 14645 / JCM 23072 / IMI 49137</strain>
    </source>
</reference>
<evidence type="ECO:0000313" key="2">
    <source>
        <dbReference type="EMBL" id="KFH42103.1"/>
    </source>
</evidence>
<sequence length="97" mass="9892">MSSGPPALTGNEPSLCVTEQACENFRQTRPKGNAGAEAETRSSSLISACLTDQGFVAPLAAGEASVVDQVVKYPVPGPVPPRFPPGPPLALPPQGPL</sequence>
<keyword evidence="3" id="KW-1185">Reference proteome</keyword>
<dbReference type="HOGENOM" id="CLU_2346162_0_0_1"/>
<dbReference type="AlphaFoldDB" id="A0A086SYC1"/>
<feature type="region of interest" description="Disordered" evidence="1">
    <location>
        <begin position="75"/>
        <end position="97"/>
    </location>
</feature>
<comment type="caution">
    <text evidence="2">The sequence shown here is derived from an EMBL/GenBank/DDBJ whole genome shotgun (WGS) entry which is preliminary data.</text>
</comment>
<gene>
    <name evidence="2" type="ORF">ACRE_071660</name>
</gene>